<sequence length="144" mass="16409">MHDAPQQHTTHDANDPGALVDTYLITLMKPDPEGARQYVSPELRIRFTGGREMRDPSECTAFNKARYAWVKKRFESTDVVAGATDEYAVVYNRGTLYGEWLDGTPFEGNRYVDRYVVRNGLITEMDVWNDSAEWMLVRAGLATL</sequence>
<name>A0A261U7K1_9BORD</name>
<keyword evidence="2" id="KW-1185">Reference proteome</keyword>
<dbReference type="RefSeq" id="WP_094820444.1">
    <property type="nucleotide sequence ID" value="NZ_NEVO01000005.1"/>
</dbReference>
<dbReference type="OrthoDB" id="8635217at2"/>
<evidence type="ECO:0000313" key="2">
    <source>
        <dbReference type="Proteomes" id="UP000216885"/>
    </source>
</evidence>
<gene>
    <name evidence="1" type="ORF">CAL20_08830</name>
</gene>
<protein>
    <submittedName>
        <fullName evidence="1">Uncharacterized protein</fullName>
    </submittedName>
</protein>
<evidence type="ECO:0000313" key="1">
    <source>
        <dbReference type="EMBL" id="OZI57487.1"/>
    </source>
</evidence>
<dbReference type="Proteomes" id="UP000216885">
    <property type="component" value="Unassembled WGS sequence"/>
</dbReference>
<dbReference type="SUPFAM" id="SSF54427">
    <property type="entry name" value="NTF2-like"/>
    <property type="match status" value="1"/>
</dbReference>
<organism evidence="1 2">
    <name type="scientific">Bordetella genomosp. 4</name>
    <dbReference type="NCBI Taxonomy" id="463044"/>
    <lineage>
        <taxon>Bacteria</taxon>
        <taxon>Pseudomonadati</taxon>
        <taxon>Pseudomonadota</taxon>
        <taxon>Betaproteobacteria</taxon>
        <taxon>Burkholderiales</taxon>
        <taxon>Alcaligenaceae</taxon>
        <taxon>Bordetella</taxon>
    </lineage>
</organism>
<dbReference type="EMBL" id="NEVQ01000012">
    <property type="protein sequence ID" value="OZI57487.1"/>
    <property type="molecule type" value="Genomic_DNA"/>
</dbReference>
<accession>A0A261U7K1</accession>
<reference evidence="1 2" key="1">
    <citation type="submission" date="2017-05" db="EMBL/GenBank/DDBJ databases">
        <title>Complete and WGS of Bordetella genogroups.</title>
        <authorList>
            <person name="Spilker T."/>
            <person name="LiPuma J."/>
        </authorList>
    </citation>
    <scope>NUCLEOTIDE SEQUENCE [LARGE SCALE GENOMIC DNA]</scope>
    <source>
        <strain evidence="1 2">AU9919</strain>
    </source>
</reference>
<dbReference type="InterPro" id="IPR032710">
    <property type="entry name" value="NTF2-like_dom_sf"/>
</dbReference>
<dbReference type="Gene3D" id="3.10.450.50">
    <property type="match status" value="1"/>
</dbReference>
<dbReference type="AlphaFoldDB" id="A0A261U7K1"/>
<proteinExistence type="predicted"/>
<comment type="caution">
    <text evidence="1">The sequence shown here is derived from an EMBL/GenBank/DDBJ whole genome shotgun (WGS) entry which is preliminary data.</text>
</comment>